<proteinExistence type="predicted"/>
<evidence type="ECO:0000256" key="1">
    <source>
        <dbReference type="SAM" id="MobiDB-lite"/>
    </source>
</evidence>
<dbReference type="EMBL" id="SPHZ02000012">
    <property type="protein sequence ID" value="KAF0888850.1"/>
    <property type="molecule type" value="Genomic_DNA"/>
</dbReference>
<dbReference type="Proteomes" id="UP000479710">
    <property type="component" value="Unassembled WGS sequence"/>
</dbReference>
<organism evidence="2 3">
    <name type="scientific">Oryza meyeriana var. granulata</name>
    <dbReference type="NCBI Taxonomy" id="110450"/>
    <lineage>
        <taxon>Eukaryota</taxon>
        <taxon>Viridiplantae</taxon>
        <taxon>Streptophyta</taxon>
        <taxon>Embryophyta</taxon>
        <taxon>Tracheophyta</taxon>
        <taxon>Spermatophyta</taxon>
        <taxon>Magnoliopsida</taxon>
        <taxon>Liliopsida</taxon>
        <taxon>Poales</taxon>
        <taxon>Poaceae</taxon>
        <taxon>BOP clade</taxon>
        <taxon>Oryzoideae</taxon>
        <taxon>Oryzeae</taxon>
        <taxon>Oryzinae</taxon>
        <taxon>Oryza</taxon>
        <taxon>Oryza meyeriana</taxon>
    </lineage>
</organism>
<evidence type="ECO:0000313" key="2">
    <source>
        <dbReference type="EMBL" id="KAF0888850.1"/>
    </source>
</evidence>
<feature type="compositionally biased region" description="Basic and acidic residues" evidence="1">
    <location>
        <begin position="8"/>
        <end position="20"/>
    </location>
</feature>
<gene>
    <name evidence="2" type="ORF">E2562_019361</name>
</gene>
<accession>A0A6G1BLR2</accession>
<evidence type="ECO:0000313" key="3">
    <source>
        <dbReference type="Proteomes" id="UP000479710"/>
    </source>
</evidence>
<sequence length="104" mass="10168">MVSSSSDPKTRRGTKDRADLAEEDLVGVGAVDVRGVEEGDAAVEGVGDDNDVGVEEAERGEEPEAAPAVGESCGLIWSGSPPAAAEEVGRARGGGGSGGAGGSD</sequence>
<name>A0A6G1BLR2_9ORYZ</name>
<comment type="caution">
    <text evidence="2">The sequence shown here is derived from an EMBL/GenBank/DDBJ whole genome shotgun (WGS) entry which is preliminary data.</text>
</comment>
<dbReference type="AlphaFoldDB" id="A0A6G1BLR2"/>
<feature type="region of interest" description="Disordered" evidence="1">
    <location>
        <begin position="38"/>
        <end position="104"/>
    </location>
</feature>
<keyword evidence="3" id="KW-1185">Reference proteome</keyword>
<feature type="region of interest" description="Disordered" evidence="1">
    <location>
        <begin position="1"/>
        <end position="23"/>
    </location>
</feature>
<reference evidence="2 3" key="1">
    <citation type="submission" date="2019-11" db="EMBL/GenBank/DDBJ databases">
        <title>Whole genome sequence of Oryza granulata.</title>
        <authorList>
            <person name="Li W."/>
        </authorList>
    </citation>
    <scope>NUCLEOTIDE SEQUENCE [LARGE SCALE GENOMIC DNA]</scope>
    <source>
        <strain evidence="3">cv. Menghai</strain>
        <tissue evidence="2">Leaf</tissue>
    </source>
</reference>
<feature type="compositionally biased region" description="Gly residues" evidence="1">
    <location>
        <begin position="91"/>
        <end position="104"/>
    </location>
</feature>
<protein>
    <recommendedName>
        <fullName evidence="4">DUF834 domain-containing protein</fullName>
    </recommendedName>
</protein>
<evidence type="ECO:0008006" key="4">
    <source>
        <dbReference type="Google" id="ProtNLM"/>
    </source>
</evidence>
<feature type="compositionally biased region" description="Acidic residues" evidence="1">
    <location>
        <begin position="38"/>
        <end position="55"/>
    </location>
</feature>